<dbReference type="Proteomes" id="UP000269573">
    <property type="component" value="Unassembled WGS sequence"/>
</dbReference>
<dbReference type="SUPFAM" id="SSF46689">
    <property type="entry name" value="Homeodomain-like"/>
    <property type="match status" value="1"/>
</dbReference>
<comment type="caution">
    <text evidence="1">The sequence shown here is derived from an EMBL/GenBank/DDBJ whole genome shotgun (WGS) entry which is preliminary data.</text>
</comment>
<gene>
    <name evidence="1" type="ORF">EDM59_01825</name>
</gene>
<protein>
    <recommendedName>
        <fullName evidence="3">Helix-turn-helix domain-containing protein</fullName>
    </recommendedName>
</protein>
<dbReference type="EMBL" id="RHHU01000002">
    <property type="protein sequence ID" value="RNB90208.1"/>
    <property type="molecule type" value="Genomic_DNA"/>
</dbReference>
<keyword evidence="2" id="KW-1185">Reference proteome</keyword>
<dbReference type="InterPro" id="IPR009057">
    <property type="entry name" value="Homeodomain-like_sf"/>
</dbReference>
<evidence type="ECO:0008006" key="3">
    <source>
        <dbReference type="Google" id="ProtNLM"/>
    </source>
</evidence>
<dbReference type="AlphaFoldDB" id="A0A3M8DPZ5"/>
<dbReference type="Pfam" id="PF13565">
    <property type="entry name" value="HTH_32"/>
    <property type="match status" value="1"/>
</dbReference>
<sequence>MPFERLGDKGVYMGTSHEREILKYIDQELQNGGIKPYKMRKLLTIKLYVEGGKPAEIAEGLGVTLRTVQRNISGFNATGLSFLRDSKEPGNRNKLDGDQIQQLKNDLKRNPEEFGFLMPEWTAPLLVKHIKNTFKVKLSDESCRNMLASVMANERKGTPSSKRKAFSETVSAMLLEKKDIWAVTSIYLGIRQGGKNKRGLYPYKEEDLIKTPVEIEMAKIDLTDKARKEIVHCAQHLKTKAFVYHYQSAFEEDTFAMETILKKIVKNSAQDEIILLMAKSSFNKRLLSKITNKKGKRSIRVLFAPFGAKELQSLAFIKANLLARFKLMDKRNKRIKVINQTRKESIIRYLERLSQNE</sequence>
<accession>A0A3M8DPZ5</accession>
<name>A0A3M8DPZ5_9BACL</name>
<proteinExistence type="predicted"/>
<evidence type="ECO:0000313" key="1">
    <source>
        <dbReference type="EMBL" id="RNB90208.1"/>
    </source>
</evidence>
<reference evidence="1 2" key="1">
    <citation type="submission" date="2018-10" db="EMBL/GenBank/DDBJ databases">
        <title>Phylogenomics of Brevibacillus.</title>
        <authorList>
            <person name="Dunlap C."/>
        </authorList>
    </citation>
    <scope>NUCLEOTIDE SEQUENCE [LARGE SCALE GENOMIC DNA]</scope>
    <source>
        <strain evidence="1 2">JCM 15774</strain>
    </source>
</reference>
<organism evidence="1 2">
    <name type="scientific">Brevibacillus nitrificans</name>
    <dbReference type="NCBI Taxonomy" id="651560"/>
    <lineage>
        <taxon>Bacteria</taxon>
        <taxon>Bacillati</taxon>
        <taxon>Bacillota</taxon>
        <taxon>Bacilli</taxon>
        <taxon>Bacillales</taxon>
        <taxon>Paenibacillaceae</taxon>
        <taxon>Brevibacillus</taxon>
    </lineage>
</organism>
<evidence type="ECO:0000313" key="2">
    <source>
        <dbReference type="Proteomes" id="UP000269573"/>
    </source>
</evidence>